<gene>
    <name evidence="1" type="ORF">V5799_029383</name>
</gene>
<dbReference type="EMBL" id="JARKHS020012024">
    <property type="protein sequence ID" value="KAK8777271.1"/>
    <property type="molecule type" value="Genomic_DNA"/>
</dbReference>
<reference evidence="1 2" key="1">
    <citation type="journal article" date="2023" name="Arcadia Sci">
        <title>De novo assembly of a long-read Amblyomma americanum tick genome.</title>
        <authorList>
            <person name="Chou S."/>
            <person name="Poskanzer K.E."/>
            <person name="Rollins M."/>
            <person name="Thuy-Boun P.S."/>
        </authorList>
    </citation>
    <scope>NUCLEOTIDE SEQUENCE [LARGE SCALE GENOMIC DNA]</scope>
    <source>
        <strain evidence="1">F_SG_1</strain>
        <tissue evidence="1">Salivary glands</tissue>
    </source>
</reference>
<evidence type="ECO:0000313" key="2">
    <source>
        <dbReference type="Proteomes" id="UP001321473"/>
    </source>
</evidence>
<keyword evidence="2" id="KW-1185">Reference proteome</keyword>
<sequence>MGCSRKSTAAGRGHLANTIYTLCRSVGAVTGTVSKLSHGLLGGILSPVLGVATSALPLSDCSGLNTHNKIMCGQPLRYQLASALNIGKCLNTTLSVCVGTHPNEVWRAPCKTGAFTRS</sequence>
<proteinExistence type="predicted"/>
<accession>A0AAQ4ERD5</accession>
<organism evidence="1 2">
    <name type="scientific">Amblyomma americanum</name>
    <name type="common">Lone star tick</name>
    <dbReference type="NCBI Taxonomy" id="6943"/>
    <lineage>
        <taxon>Eukaryota</taxon>
        <taxon>Metazoa</taxon>
        <taxon>Ecdysozoa</taxon>
        <taxon>Arthropoda</taxon>
        <taxon>Chelicerata</taxon>
        <taxon>Arachnida</taxon>
        <taxon>Acari</taxon>
        <taxon>Parasitiformes</taxon>
        <taxon>Ixodida</taxon>
        <taxon>Ixodoidea</taxon>
        <taxon>Ixodidae</taxon>
        <taxon>Amblyomminae</taxon>
        <taxon>Amblyomma</taxon>
    </lineage>
</organism>
<dbReference type="AlphaFoldDB" id="A0AAQ4ERD5"/>
<protein>
    <submittedName>
        <fullName evidence="1">Uncharacterized protein</fullName>
    </submittedName>
</protein>
<comment type="caution">
    <text evidence="1">The sequence shown here is derived from an EMBL/GenBank/DDBJ whole genome shotgun (WGS) entry which is preliminary data.</text>
</comment>
<evidence type="ECO:0000313" key="1">
    <source>
        <dbReference type="EMBL" id="KAK8777271.1"/>
    </source>
</evidence>
<dbReference type="Proteomes" id="UP001321473">
    <property type="component" value="Unassembled WGS sequence"/>
</dbReference>
<name>A0AAQ4ERD5_AMBAM</name>